<dbReference type="RefSeq" id="WP_311700999.1">
    <property type="nucleotide sequence ID" value="NZ_JAVREY010000115.1"/>
</dbReference>
<protein>
    <submittedName>
        <fullName evidence="1">Uncharacterized protein</fullName>
    </submittedName>
</protein>
<dbReference type="EMBL" id="JAVREY010000115">
    <property type="protein sequence ID" value="MDT0469572.1"/>
    <property type="molecule type" value="Genomic_DNA"/>
</dbReference>
<name>A0ABU2U9D7_9ACTN</name>
<accession>A0ABU2U9D7</accession>
<evidence type="ECO:0000313" key="2">
    <source>
        <dbReference type="Proteomes" id="UP001183809"/>
    </source>
</evidence>
<comment type="caution">
    <text evidence="1">The sequence shown here is derived from an EMBL/GenBank/DDBJ whole genome shotgun (WGS) entry which is preliminary data.</text>
</comment>
<sequence>MTASSIEGSGDPGELECIEVEEADGAGEAVAPPGTVATVWSDIVMAAHRRLREGRSGGGRAPR</sequence>
<proteinExistence type="predicted"/>
<gene>
    <name evidence="1" type="ORF">RM764_42645</name>
</gene>
<organism evidence="1 2">
    <name type="scientific">Streptomyces gibsoniae</name>
    <dbReference type="NCBI Taxonomy" id="3075529"/>
    <lineage>
        <taxon>Bacteria</taxon>
        <taxon>Bacillati</taxon>
        <taxon>Actinomycetota</taxon>
        <taxon>Actinomycetes</taxon>
        <taxon>Kitasatosporales</taxon>
        <taxon>Streptomycetaceae</taxon>
        <taxon>Streptomyces</taxon>
    </lineage>
</organism>
<dbReference type="Proteomes" id="UP001183809">
    <property type="component" value="Unassembled WGS sequence"/>
</dbReference>
<keyword evidence="2" id="KW-1185">Reference proteome</keyword>
<reference evidence="2" key="1">
    <citation type="submission" date="2023-07" db="EMBL/GenBank/DDBJ databases">
        <title>30 novel species of actinomycetes from the DSMZ collection.</title>
        <authorList>
            <person name="Nouioui I."/>
        </authorList>
    </citation>
    <scope>NUCLEOTIDE SEQUENCE [LARGE SCALE GENOMIC DNA]</scope>
    <source>
        <strain evidence="2">DSM 41699</strain>
    </source>
</reference>
<evidence type="ECO:0000313" key="1">
    <source>
        <dbReference type="EMBL" id="MDT0469572.1"/>
    </source>
</evidence>